<evidence type="ECO:0000259" key="1">
    <source>
        <dbReference type="Pfam" id="PF00501"/>
    </source>
</evidence>
<dbReference type="GO" id="GO:0016877">
    <property type="term" value="F:ligase activity, forming carbon-sulfur bonds"/>
    <property type="evidence" value="ECO:0007669"/>
    <property type="project" value="UniProtKB-ARBA"/>
</dbReference>
<dbReference type="InterPro" id="IPR000873">
    <property type="entry name" value="AMP-dep_synth/lig_dom"/>
</dbReference>
<dbReference type="Pfam" id="PF13193">
    <property type="entry name" value="AMP-binding_C"/>
    <property type="match status" value="1"/>
</dbReference>
<keyword evidence="3" id="KW-0614">Plasmid</keyword>
<dbReference type="InterPro" id="IPR025110">
    <property type="entry name" value="AMP-bd_C"/>
</dbReference>
<dbReference type="Pfam" id="PF00501">
    <property type="entry name" value="AMP-binding"/>
    <property type="match status" value="1"/>
</dbReference>
<dbReference type="PANTHER" id="PTHR43767:SF7">
    <property type="entry name" value="MEDIUM_LONG-CHAIN-FATTY-ACID--COA LIGASE FADD8"/>
    <property type="match status" value="1"/>
</dbReference>
<gene>
    <name evidence="3" type="ORF">GCU68_18035</name>
</gene>
<organism evidence="3 4">
    <name type="scientific">Natronorubrum aibiense</name>
    <dbReference type="NCBI Taxonomy" id="348826"/>
    <lineage>
        <taxon>Archaea</taxon>
        <taxon>Methanobacteriati</taxon>
        <taxon>Methanobacteriota</taxon>
        <taxon>Stenosarchaea group</taxon>
        <taxon>Halobacteria</taxon>
        <taxon>Halobacteriales</taxon>
        <taxon>Natrialbaceae</taxon>
        <taxon>Natronorubrum</taxon>
    </lineage>
</organism>
<dbReference type="EMBL" id="CP045489">
    <property type="protein sequence ID" value="QFU84435.1"/>
    <property type="molecule type" value="Genomic_DNA"/>
</dbReference>
<protein>
    <submittedName>
        <fullName evidence="3">AMP-binding protein</fullName>
    </submittedName>
</protein>
<feature type="domain" description="AMP-dependent synthetase/ligase" evidence="1">
    <location>
        <begin position="19"/>
        <end position="384"/>
    </location>
</feature>
<dbReference type="Gene3D" id="3.30.300.30">
    <property type="match status" value="1"/>
</dbReference>
<dbReference type="Proteomes" id="UP000326170">
    <property type="component" value="Plasmid unnamed1"/>
</dbReference>
<dbReference type="AlphaFoldDB" id="A0A5P9P8H7"/>
<dbReference type="InterPro" id="IPR045851">
    <property type="entry name" value="AMP-bd_C_sf"/>
</dbReference>
<reference evidence="3 4" key="1">
    <citation type="journal article" date="2007" name="Int. J. Syst. Evol. Microbiol.">
        <title>Natronorubrum sulfidifaciens sp. nov., an extremely haloalkaliphilic archaeon isolated from Aiding salt lake in Xin-Jiang, China.</title>
        <authorList>
            <person name="Cui H.L."/>
            <person name="Tohty D."/>
            <person name="Liu H.C."/>
            <person name="Liu S.J."/>
            <person name="Oren A."/>
            <person name="Zhou P.J."/>
        </authorList>
    </citation>
    <scope>NUCLEOTIDE SEQUENCE [LARGE SCALE GENOMIC DNA]</scope>
    <source>
        <strain evidence="3 4">7-3</strain>
        <plasmid evidence="3">unnamed1</plasmid>
    </source>
</reference>
<name>A0A5P9P8H7_9EURY</name>
<evidence type="ECO:0000259" key="2">
    <source>
        <dbReference type="Pfam" id="PF13193"/>
    </source>
</evidence>
<proteinExistence type="predicted"/>
<feature type="domain" description="AMP-binding enzyme C-terminal" evidence="2">
    <location>
        <begin position="434"/>
        <end position="509"/>
    </location>
</feature>
<dbReference type="SUPFAM" id="SSF56801">
    <property type="entry name" value="Acetyl-CoA synthetase-like"/>
    <property type="match status" value="1"/>
</dbReference>
<dbReference type="Gene3D" id="3.40.50.12780">
    <property type="entry name" value="N-terminal domain of ligase-like"/>
    <property type="match status" value="1"/>
</dbReference>
<accession>A0A5P9P8H7</accession>
<dbReference type="InterPro" id="IPR050237">
    <property type="entry name" value="ATP-dep_AMP-bd_enzyme"/>
</dbReference>
<keyword evidence="4" id="KW-1185">Reference proteome</keyword>
<evidence type="ECO:0000313" key="4">
    <source>
        <dbReference type="Proteomes" id="UP000326170"/>
    </source>
</evidence>
<evidence type="ECO:0000313" key="3">
    <source>
        <dbReference type="EMBL" id="QFU84435.1"/>
    </source>
</evidence>
<dbReference type="InterPro" id="IPR042099">
    <property type="entry name" value="ANL_N_sf"/>
</dbReference>
<geneLocation type="plasmid" evidence="3 4">
    <name>unnamed1</name>
</geneLocation>
<dbReference type="KEGG" id="nas:GCU68_18035"/>
<sequence length="528" mass="57422">MQPDTRMSVQTLPSLLTTTISRRPERIALRDETGSLTYGELDRRSDALANAFLEFGLEPEERVAMILPNRLEAPIVDIATYKTGAARLPINPDLSVTEIDYILSDAEPAVVVCDASRLDDVEDLVEDLPTRPVCVAIESTDPPTGWRSAARLEDGTAADSPSVSVEPDAIAGHFYTGGTTGDPKGVCYTQSCLATNLLAHPADLGFSSDDTGLVATPISHSAGTFLLATLIAGGTVVLRRGFDETDFCAAVETHGVTWTFLVPTMLYRLLDGPLAAHDVSSLENVIYGAAPICPDRLQDALDRLGPILTQFYGQTEVPNLITTLDRRDHARVLEDGDERLLRSAGQPCLLSDVKVVDPDTGEDLGTDEVGELLVRAPYAFDGYFELPEATDETLVDGWVRTGDVGRIDDDGYLYLLDRRSDVVVTGGMNVYTGEVEHALGEHGAVGDVAVIGVPHEDWGEAVHAIVVPAERRDIDVDDLLAFAGERLASYKRPKSVDVFETLPTTPYGKIDREALRERYWADEERRIN</sequence>
<dbReference type="PANTHER" id="PTHR43767">
    <property type="entry name" value="LONG-CHAIN-FATTY-ACID--COA LIGASE"/>
    <property type="match status" value="1"/>
</dbReference>